<organism evidence="1 2">
    <name type="scientific">Zarconia navalis LEGE 11467</name>
    <dbReference type="NCBI Taxonomy" id="1828826"/>
    <lineage>
        <taxon>Bacteria</taxon>
        <taxon>Bacillati</taxon>
        <taxon>Cyanobacteriota</taxon>
        <taxon>Cyanophyceae</taxon>
        <taxon>Oscillatoriophycideae</taxon>
        <taxon>Oscillatoriales</taxon>
        <taxon>Oscillatoriales incertae sedis</taxon>
        <taxon>Zarconia</taxon>
        <taxon>Zarconia navalis</taxon>
    </lineage>
</organism>
<sequence length="124" mass="14676">MILGLIGNTLSIEWEWFEQLWAFNWEKTWEIPLDRIESASTEEPPSDWLELRAPGTFFPGIIKAGTYYTRRGKEFWYVTQNRNYLVLKLRDFDFKTIVLTLDNSESWSERINLTVNENTGNTFG</sequence>
<comment type="caution">
    <text evidence="1">The sequence shown here is derived from an EMBL/GenBank/DDBJ whole genome shotgun (WGS) entry which is preliminary data.</text>
</comment>
<dbReference type="EMBL" id="JADEXN010000371">
    <property type="protein sequence ID" value="MBE9042503.1"/>
    <property type="molecule type" value="Genomic_DNA"/>
</dbReference>
<accession>A0A928ZAA4</accession>
<proteinExistence type="predicted"/>
<dbReference type="Proteomes" id="UP000621799">
    <property type="component" value="Unassembled WGS sequence"/>
</dbReference>
<reference evidence="1" key="1">
    <citation type="submission" date="2020-10" db="EMBL/GenBank/DDBJ databases">
        <authorList>
            <person name="Castelo-Branco R."/>
            <person name="Eusebio N."/>
            <person name="Adriana R."/>
            <person name="Vieira A."/>
            <person name="Brugerolle De Fraissinette N."/>
            <person name="Rezende De Castro R."/>
            <person name="Schneider M.P."/>
            <person name="Vasconcelos V."/>
            <person name="Leao P.N."/>
        </authorList>
    </citation>
    <scope>NUCLEOTIDE SEQUENCE</scope>
    <source>
        <strain evidence="1">LEGE 11467</strain>
    </source>
</reference>
<evidence type="ECO:0000313" key="2">
    <source>
        <dbReference type="Proteomes" id="UP000621799"/>
    </source>
</evidence>
<protein>
    <submittedName>
        <fullName evidence="1">Uncharacterized protein</fullName>
    </submittedName>
</protein>
<dbReference type="AlphaFoldDB" id="A0A928ZAA4"/>
<dbReference type="RefSeq" id="WP_264322662.1">
    <property type="nucleotide sequence ID" value="NZ_JADEXN010000371.1"/>
</dbReference>
<keyword evidence="2" id="KW-1185">Reference proteome</keyword>
<evidence type="ECO:0000313" key="1">
    <source>
        <dbReference type="EMBL" id="MBE9042503.1"/>
    </source>
</evidence>
<name>A0A928ZAA4_9CYAN</name>
<gene>
    <name evidence="1" type="ORF">IQ235_17160</name>
</gene>